<dbReference type="STRING" id="46223.SAMN05421852_12123"/>
<evidence type="ECO:0000256" key="5">
    <source>
        <dbReference type="ARBA" id="ARBA00023125"/>
    </source>
</evidence>
<dbReference type="InterPro" id="IPR001959">
    <property type="entry name" value="Transposase"/>
</dbReference>
<dbReference type="EMBL" id="FORR01000021">
    <property type="protein sequence ID" value="SFJ76993.1"/>
    <property type="molecule type" value="Genomic_DNA"/>
</dbReference>
<accession>A0A1I3U2L7</accession>
<dbReference type="Pfam" id="PF12323">
    <property type="entry name" value="HTH_OrfB_IS605"/>
    <property type="match status" value="1"/>
</dbReference>
<dbReference type="GO" id="GO:0046872">
    <property type="term" value="F:metal ion binding"/>
    <property type="evidence" value="ECO:0007669"/>
    <property type="project" value="UniProtKB-KW"/>
</dbReference>
<feature type="domain" description="Transposase putative helix-turn-helix" evidence="9">
    <location>
        <begin position="1"/>
        <end position="45"/>
    </location>
</feature>
<evidence type="ECO:0000313" key="11">
    <source>
        <dbReference type="Proteomes" id="UP000199545"/>
    </source>
</evidence>
<dbReference type="RefSeq" id="WP_093231360.1">
    <property type="nucleotide sequence ID" value="NZ_FORR01000021.1"/>
</dbReference>
<reference evidence="10 11" key="1">
    <citation type="submission" date="2016-10" db="EMBL/GenBank/DDBJ databases">
        <authorList>
            <person name="de Groot N.N."/>
        </authorList>
    </citation>
    <scope>NUCLEOTIDE SEQUENCE [LARGE SCALE GENOMIC DNA]</scope>
    <source>
        <strain evidence="10 11">DSM 44778</strain>
    </source>
</reference>
<evidence type="ECO:0000313" key="10">
    <source>
        <dbReference type="EMBL" id="SFJ76993.1"/>
    </source>
</evidence>
<keyword evidence="3" id="KW-0479">Metal-binding</keyword>
<name>A0A1I3U2L7_9BACL</name>
<dbReference type="NCBIfam" id="NF040570">
    <property type="entry name" value="guided_TnpB"/>
    <property type="match status" value="1"/>
</dbReference>
<proteinExistence type="inferred from homology"/>
<dbReference type="InterPro" id="IPR010095">
    <property type="entry name" value="Cas12f1-like_TNB"/>
</dbReference>
<dbReference type="AlphaFoldDB" id="A0A1I3U2L7"/>
<dbReference type="Pfam" id="PF07282">
    <property type="entry name" value="Cas12f1-like_TNB"/>
    <property type="match status" value="1"/>
</dbReference>
<keyword evidence="11" id="KW-1185">Reference proteome</keyword>
<feature type="domain" description="Cas12f1-like TNB" evidence="8">
    <location>
        <begin position="309"/>
        <end position="376"/>
    </location>
</feature>
<protein>
    <submittedName>
        <fullName evidence="10">Putative transposase</fullName>
    </submittedName>
</protein>
<keyword evidence="4" id="KW-0862">Zinc</keyword>
<evidence type="ECO:0000259" key="7">
    <source>
        <dbReference type="Pfam" id="PF01385"/>
    </source>
</evidence>
<feature type="domain" description="Probable transposase IS891/IS1136/IS1341" evidence="7">
    <location>
        <begin position="166"/>
        <end position="298"/>
    </location>
</feature>
<organism evidence="10 11">
    <name type="scientific">Thermoflavimicrobium dichotomicum</name>
    <dbReference type="NCBI Taxonomy" id="46223"/>
    <lineage>
        <taxon>Bacteria</taxon>
        <taxon>Bacillati</taxon>
        <taxon>Bacillota</taxon>
        <taxon>Bacilli</taxon>
        <taxon>Bacillales</taxon>
        <taxon>Thermoactinomycetaceae</taxon>
        <taxon>Thermoflavimicrobium</taxon>
    </lineage>
</organism>
<evidence type="ECO:0000259" key="9">
    <source>
        <dbReference type="Pfam" id="PF12323"/>
    </source>
</evidence>
<sequence length="386" mass="44831">MLKAYKTELNPTPEQITKIVQSMGICRFLYNQYLGYNFARYEQGETFISGYDFDKYVNHELSKQYPWIKICGSKARKKAIMNAETAFKRFFKGQSRRPRFKKKKNQDVKVYFPKNNKGDLIVERHRIKIPTLGWVRLKEKGYIPTTGKVKSCTLTQQADRFYISVLVEVSTSESKEKHSYVEGIGMDLGIKHFAVLSNGQVFKNINRSSAIKRTEKRLKREQRALSRKYEFRKKRGETTATKSGSNIRKNILRVQKLHARLARMREAYRAFVVSMIAKAKPSYITIEKLNVQGMMKNRHLSKSIADQGFYDLKMKLLNMCTKLGIELREVNPFYPSSKLCSSCGHKKEKLSLSERIFQCESCGHTLDRDLNAAMNLMQAKEYVVLT</sequence>
<evidence type="ECO:0000256" key="1">
    <source>
        <dbReference type="ARBA" id="ARBA00008761"/>
    </source>
</evidence>
<dbReference type="GO" id="GO:0003677">
    <property type="term" value="F:DNA binding"/>
    <property type="evidence" value="ECO:0007669"/>
    <property type="project" value="UniProtKB-KW"/>
</dbReference>
<keyword evidence="5" id="KW-0238">DNA-binding</keyword>
<keyword evidence="2" id="KW-0815">Transposition</keyword>
<dbReference type="GO" id="GO:0032196">
    <property type="term" value="P:transposition"/>
    <property type="evidence" value="ECO:0007669"/>
    <property type="project" value="UniProtKB-KW"/>
</dbReference>
<dbReference type="Pfam" id="PF01385">
    <property type="entry name" value="OrfB_IS605"/>
    <property type="match status" value="1"/>
</dbReference>
<comment type="similarity">
    <text evidence="1">In the C-terminal section; belongs to the transposase 35 family.</text>
</comment>
<evidence type="ECO:0000256" key="4">
    <source>
        <dbReference type="ARBA" id="ARBA00022833"/>
    </source>
</evidence>
<keyword evidence="6" id="KW-0233">DNA recombination</keyword>
<evidence type="ECO:0000259" key="8">
    <source>
        <dbReference type="Pfam" id="PF07282"/>
    </source>
</evidence>
<gene>
    <name evidence="10" type="ORF">SAMN05421852_12123</name>
</gene>
<evidence type="ECO:0000256" key="3">
    <source>
        <dbReference type="ARBA" id="ARBA00022723"/>
    </source>
</evidence>
<dbReference type="Proteomes" id="UP000199545">
    <property type="component" value="Unassembled WGS sequence"/>
</dbReference>
<evidence type="ECO:0000256" key="2">
    <source>
        <dbReference type="ARBA" id="ARBA00022578"/>
    </source>
</evidence>
<dbReference type="OrthoDB" id="56768at2"/>
<dbReference type="GO" id="GO:0006310">
    <property type="term" value="P:DNA recombination"/>
    <property type="evidence" value="ECO:0007669"/>
    <property type="project" value="UniProtKB-KW"/>
</dbReference>
<dbReference type="InterPro" id="IPR021027">
    <property type="entry name" value="Transposase_put_HTH"/>
</dbReference>
<evidence type="ECO:0000256" key="6">
    <source>
        <dbReference type="ARBA" id="ARBA00023172"/>
    </source>
</evidence>